<keyword evidence="1" id="KW-1133">Transmembrane helix</keyword>
<dbReference type="Proteomes" id="UP000584867">
    <property type="component" value="Unassembled WGS sequence"/>
</dbReference>
<keyword evidence="1" id="KW-0812">Transmembrane</keyword>
<sequence>MVFRRNRQACLSFLCFLFIINARHYFSSVFLGIGKVILLLLLSSLLMFLVVRSADIYRHLIAGLQALCLNLFEPVLDFGYVKRSSASLIVPRKPTLPFRFQLPPPVSFL</sequence>
<feature type="transmembrane region" description="Helical" evidence="1">
    <location>
        <begin position="32"/>
        <end position="51"/>
    </location>
</feature>
<evidence type="ECO:0000256" key="1">
    <source>
        <dbReference type="SAM" id="Phobius"/>
    </source>
</evidence>
<reference evidence="2 3" key="1">
    <citation type="submission" date="2020-08" db="EMBL/GenBank/DDBJ databases">
        <title>Genomic Encyclopedia of Type Strains, Phase IV (KMG-V): Genome sequencing to study the core and pangenomes of soil and plant-associated prokaryotes.</title>
        <authorList>
            <person name="Whitman W."/>
        </authorList>
    </citation>
    <scope>NUCLEOTIDE SEQUENCE [LARGE SCALE GENOMIC DNA]</scope>
    <source>
        <strain evidence="2 3">X5P3</strain>
    </source>
</reference>
<evidence type="ECO:0000313" key="2">
    <source>
        <dbReference type="EMBL" id="MBB5064601.1"/>
    </source>
</evidence>
<dbReference type="AlphaFoldDB" id="A0A7W7ZST0"/>
<proteinExistence type="predicted"/>
<protein>
    <submittedName>
        <fullName evidence="2">Uncharacterized protein</fullName>
    </submittedName>
</protein>
<accession>A0A7W7ZST0</accession>
<gene>
    <name evidence="2" type="ORF">HDF15_002959</name>
</gene>
<keyword evidence="1" id="KW-0472">Membrane</keyword>
<dbReference type="EMBL" id="JACHIO010000011">
    <property type="protein sequence ID" value="MBB5064601.1"/>
    <property type="molecule type" value="Genomic_DNA"/>
</dbReference>
<organism evidence="2 3">
    <name type="scientific">Granulicella mallensis</name>
    <dbReference type="NCBI Taxonomy" id="940614"/>
    <lineage>
        <taxon>Bacteria</taxon>
        <taxon>Pseudomonadati</taxon>
        <taxon>Acidobacteriota</taxon>
        <taxon>Terriglobia</taxon>
        <taxon>Terriglobales</taxon>
        <taxon>Acidobacteriaceae</taxon>
        <taxon>Granulicella</taxon>
    </lineage>
</organism>
<comment type="caution">
    <text evidence="2">The sequence shown here is derived from an EMBL/GenBank/DDBJ whole genome shotgun (WGS) entry which is preliminary data.</text>
</comment>
<name>A0A7W7ZST0_9BACT</name>
<evidence type="ECO:0000313" key="3">
    <source>
        <dbReference type="Proteomes" id="UP000584867"/>
    </source>
</evidence>